<reference evidence="3 4" key="1">
    <citation type="submission" date="2024-09" db="EMBL/GenBank/DDBJ databases">
        <title>Rethinking Asexuality: The Enigmatic Case of Functional Sexual Genes in Lepraria (Stereocaulaceae).</title>
        <authorList>
            <person name="Doellman M."/>
            <person name="Sun Y."/>
            <person name="Barcenas-Pena A."/>
            <person name="Lumbsch H.T."/>
            <person name="Grewe F."/>
        </authorList>
    </citation>
    <scope>NUCLEOTIDE SEQUENCE [LARGE SCALE GENOMIC DNA]</scope>
    <source>
        <strain evidence="3 4">Mercado 3170</strain>
    </source>
</reference>
<evidence type="ECO:0000256" key="1">
    <source>
        <dbReference type="ARBA" id="ARBA00023002"/>
    </source>
</evidence>
<evidence type="ECO:0000313" key="3">
    <source>
        <dbReference type="EMBL" id="KAL2037412.1"/>
    </source>
</evidence>
<protein>
    <recommendedName>
        <fullName evidence="2">Flavin reductase like domain-containing protein</fullName>
    </recommendedName>
</protein>
<dbReference type="EMBL" id="JBEFKJ010000041">
    <property type="protein sequence ID" value="KAL2037412.1"/>
    <property type="molecule type" value="Genomic_DNA"/>
</dbReference>
<dbReference type="PANTHER" id="PTHR30466">
    <property type="entry name" value="FLAVIN REDUCTASE"/>
    <property type="match status" value="1"/>
</dbReference>
<keyword evidence="4" id="KW-1185">Reference proteome</keyword>
<dbReference type="SUPFAM" id="SSF50475">
    <property type="entry name" value="FMN-binding split barrel"/>
    <property type="match status" value="1"/>
</dbReference>
<sequence>MISRFAVISTLRPVSLTVQAVFKRADHTSECLSHSRGKRHNGEAHIQGQRPHDFMPAEVRSLMRSVPHALTIITSHHSPIYSEVDPEAPGEQHGLLVSSFNTVTLHPKPFVSFNIKLPSKTYSAITVSRCFTASGIDSPQTAQAFVNGKHGGVQEMVEQSGKLKNGLGGLWWMRCEWQEYMSVKIGDHMVMVGRVKEAGRYEDSARAEDKRLIYADGEYWRLGEAISSRSDEPPENE</sequence>
<organism evidence="3 4">
    <name type="scientific">Stereocaulon virgatum</name>
    <dbReference type="NCBI Taxonomy" id="373712"/>
    <lineage>
        <taxon>Eukaryota</taxon>
        <taxon>Fungi</taxon>
        <taxon>Dikarya</taxon>
        <taxon>Ascomycota</taxon>
        <taxon>Pezizomycotina</taxon>
        <taxon>Lecanoromycetes</taxon>
        <taxon>OSLEUM clade</taxon>
        <taxon>Lecanoromycetidae</taxon>
        <taxon>Lecanorales</taxon>
        <taxon>Lecanorineae</taxon>
        <taxon>Stereocaulaceae</taxon>
        <taxon>Stereocaulon</taxon>
    </lineage>
</organism>
<dbReference type="Proteomes" id="UP001590950">
    <property type="component" value="Unassembled WGS sequence"/>
</dbReference>
<comment type="caution">
    <text evidence="3">The sequence shown here is derived from an EMBL/GenBank/DDBJ whole genome shotgun (WGS) entry which is preliminary data.</text>
</comment>
<evidence type="ECO:0000259" key="2">
    <source>
        <dbReference type="SMART" id="SM00903"/>
    </source>
</evidence>
<keyword evidence="1" id="KW-0560">Oxidoreductase</keyword>
<name>A0ABR3ZZA5_9LECA</name>
<dbReference type="InterPro" id="IPR050268">
    <property type="entry name" value="NADH-dep_flavin_reductase"/>
</dbReference>
<dbReference type="SMART" id="SM00903">
    <property type="entry name" value="Flavin_Reduct"/>
    <property type="match status" value="1"/>
</dbReference>
<dbReference type="Pfam" id="PF01613">
    <property type="entry name" value="Flavin_Reduct"/>
    <property type="match status" value="1"/>
</dbReference>
<accession>A0ABR3ZZA5</accession>
<dbReference type="Gene3D" id="2.30.110.10">
    <property type="entry name" value="Electron Transport, Fmn-binding Protein, Chain A"/>
    <property type="match status" value="1"/>
</dbReference>
<proteinExistence type="predicted"/>
<dbReference type="PANTHER" id="PTHR30466:SF1">
    <property type="entry name" value="FMN REDUCTASE (NADH) RUTF"/>
    <property type="match status" value="1"/>
</dbReference>
<dbReference type="InterPro" id="IPR002563">
    <property type="entry name" value="Flavin_Rdtase-like_dom"/>
</dbReference>
<gene>
    <name evidence="3" type="ORF">N7G274_009897</name>
</gene>
<feature type="domain" description="Flavin reductase like" evidence="2">
    <location>
        <begin position="63"/>
        <end position="221"/>
    </location>
</feature>
<dbReference type="InterPro" id="IPR012349">
    <property type="entry name" value="Split_barrel_FMN-bd"/>
</dbReference>
<evidence type="ECO:0000313" key="4">
    <source>
        <dbReference type="Proteomes" id="UP001590950"/>
    </source>
</evidence>